<dbReference type="STRING" id="1631356.VV01_17350"/>
<dbReference type="CDD" id="cd01392">
    <property type="entry name" value="HTH_LacI"/>
    <property type="match status" value="1"/>
</dbReference>
<dbReference type="InterPro" id="IPR000843">
    <property type="entry name" value="HTH_LacI"/>
</dbReference>
<dbReference type="EMBL" id="LAIR01000002">
    <property type="protein sequence ID" value="KNX38513.1"/>
    <property type="molecule type" value="Genomic_DNA"/>
</dbReference>
<dbReference type="SUPFAM" id="SSF47413">
    <property type="entry name" value="lambda repressor-like DNA-binding domains"/>
    <property type="match status" value="1"/>
</dbReference>
<keyword evidence="6" id="KW-1185">Reference proteome</keyword>
<gene>
    <name evidence="5" type="ORF">VV01_17350</name>
</gene>
<reference evidence="6" key="1">
    <citation type="submission" date="2015-03" db="EMBL/GenBank/DDBJ databases">
        <title>Luteipulveratus halotolerans sp. nov., a novel actinobacterium (Dermacoccaceae) from Sarawak, Malaysia.</title>
        <authorList>
            <person name="Juboi H."/>
            <person name="Basik A."/>
            <person name="Shamsul S.S."/>
            <person name="Arnold P."/>
            <person name="Schmitt E.K."/>
            <person name="Sanglier J.-J."/>
            <person name="Yeo T."/>
        </authorList>
    </citation>
    <scope>NUCLEOTIDE SEQUENCE [LARGE SCALE GENOMIC DNA]</scope>
    <source>
        <strain evidence="6">C296001</strain>
    </source>
</reference>
<dbReference type="Gene3D" id="3.40.50.2300">
    <property type="match status" value="2"/>
</dbReference>
<evidence type="ECO:0000313" key="6">
    <source>
        <dbReference type="Proteomes" id="UP000037397"/>
    </source>
</evidence>
<dbReference type="InterPro" id="IPR010982">
    <property type="entry name" value="Lambda_DNA-bd_dom_sf"/>
</dbReference>
<evidence type="ECO:0000256" key="1">
    <source>
        <dbReference type="ARBA" id="ARBA00023015"/>
    </source>
</evidence>
<name>A0A0L6CLW7_9MICO</name>
<accession>A0A0L6CLW7</accession>
<evidence type="ECO:0000256" key="2">
    <source>
        <dbReference type="ARBA" id="ARBA00023125"/>
    </source>
</evidence>
<dbReference type="SMART" id="SM00354">
    <property type="entry name" value="HTH_LACI"/>
    <property type="match status" value="1"/>
</dbReference>
<dbReference type="GO" id="GO:0003700">
    <property type="term" value="F:DNA-binding transcription factor activity"/>
    <property type="evidence" value="ECO:0007669"/>
    <property type="project" value="TreeGrafter"/>
</dbReference>
<dbReference type="Pfam" id="PF13377">
    <property type="entry name" value="Peripla_BP_3"/>
    <property type="match status" value="1"/>
</dbReference>
<dbReference type="Pfam" id="PF00356">
    <property type="entry name" value="LacI"/>
    <property type="match status" value="1"/>
</dbReference>
<dbReference type="PANTHER" id="PTHR30146:SF138">
    <property type="entry name" value="TRANSCRIPTIONAL REGULATORY PROTEIN"/>
    <property type="match status" value="1"/>
</dbReference>
<evidence type="ECO:0000313" key="5">
    <source>
        <dbReference type="EMBL" id="KNX38513.1"/>
    </source>
</evidence>
<dbReference type="Gene3D" id="1.10.260.40">
    <property type="entry name" value="lambda repressor-like DNA-binding domains"/>
    <property type="match status" value="1"/>
</dbReference>
<dbReference type="RefSeq" id="WP_071606426.1">
    <property type="nucleotide sequence ID" value="NZ_LAIR01000002.1"/>
</dbReference>
<dbReference type="PATRIC" id="fig|1631356.3.peg.3453"/>
<dbReference type="CDD" id="cd06279">
    <property type="entry name" value="PBP1_LacI-like"/>
    <property type="match status" value="1"/>
</dbReference>
<proteinExistence type="predicted"/>
<dbReference type="SUPFAM" id="SSF53822">
    <property type="entry name" value="Periplasmic binding protein-like I"/>
    <property type="match status" value="1"/>
</dbReference>
<keyword evidence="3" id="KW-0804">Transcription</keyword>
<dbReference type="GO" id="GO:0000976">
    <property type="term" value="F:transcription cis-regulatory region binding"/>
    <property type="evidence" value="ECO:0007669"/>
    <property type="project" value="TreeGrafter"/>
</dbReference>
<sequence length="354" mass="37157">MPVARESSTRPPRITLRDVAARAGVAMSTASLVYSGKKPVAQATADKVRAAADELGYQGPDPLASSLRHGRSGVVGAVVPARLIHAFRDPYAVLLCDGLAQSLSDLGSGLLLMPEPDDGDQPPGSSFAVDAVVFLLCSAEQHPLVPELARRGIPMIATGSPIDPHVTQLSVDDRGASARLARHLRDLGHQRVGHVLMPLGQPGPTRVVDRARVAAATYPITRDRAYGVLDVLGDGVPMVCAETASVEHGREAAGLLLDLDPRPTAIIAQSDLLAAGVIQAAAERGLRVPDDLSVTGYDGVELPWLGHRLTTIDQHPVEKGRLAGDLVRRALAGEHVTDVTMTVDLRVGDTTGPA</sequence>
<organism evidence="5 6">
    <name type="scientific">Luteipulveratus halotolerans</name>
    <dbReference type="NCBI Taxonomy" id="1631356"/>
    <lineage>
        <taxon>Bacteria</taxon>
        <taxon>Bacillati</taxon>
        <taxon>Actinomycetota</taxon>
        <taxon>Actinomycetes</taxon>
        <taxon>Micrococcales</taxon>
        <taxon>Dermacoccaceae</taxon>
        <taxon>Luteipulveratus</taxon>
    </lineage>
</organism>
<evidence type="ECO:0000256" key="3">
    <source>
        <dbReference type="ARBA" id="ARBA00023163"/>
    </source>
</evidence>
<dbReference type="PANTHER" id="PTHR30146">
    <property type="entry name" value="LACI-RELATED TRANSCRIPTIONAL REPRESSOR"/>
    <property type="match status" value="1"/>
</dbReference>
<dbReference type="PROSITE" id="PS50932">
    <property type="entry name" value="HTH_LACI_2"/>
    <property type="match status" value="1"/>
</dbReference>
<evidence type="ECO:0000259" key="4">
    <source>
        <dbReference type="PROSITE" id="PS50932"/>
    </source>
</evidence>
<dbReference type="Proteomes" id="UP000037397">
    <property type="component" value="Unassembled WGS sequence"/>
</dbReference>
<dbReference type="InterPro" id="IPR046335">
    <property type="entry name" value="LacI/GalR-like_sensor"/>
</dbReference>
<protein>
    <recommendedName>
        <fullName evidence="4">HTH lacI-type domain-containing protein</fullName>
    </recommendedName>
</protein>
<keyword evidence="2" id="KW-0238">DNA-binding</keyword>
<feature type="domain" description="HTH lacI-type" evidence="4">
    <location>
        <begin position="14"/>
        <end position="69"/>
    </location>
</feature>
<dbReference type="InterPro" id="IPR028082">
    <property type="entry name" value="Peripla_BP_I"/>
</dbReference>
<keyword evidence="1" id="KW-0805">Transcription regulation</keyword>
<comment type="caution">
    <text evidence="5">The sequence shown here is derived from an EMBL/GenBank/DDBJ whole genome shotgun (WGS) entry which is preliminary data.</text>
</comment>
<dbReference type="AlphaFoldDB" id="A0A0L6CLW7"/>